<evidence type="ECO:0000259" key="7">
    <source>
        <dbReference type="Pfam" id="PF13462"/>
    </source>
</evidence>
<proteinExistence type="inferred from homology"/>
<evidence type="ECO:0000256" key="3">
    <source>
        <dbReference type="ARBA" id="ARBA00023002"/>
    </source>
</evidence>
<protein>
    <recommendedName>
        <fullName evidence="7">Thioredoxin-like fold domain-containing protein</fullName>
    </recommendedName>
</protein>
<dbReference type="AlphaFoldDB" id="A0A0F9W123"/>
<evidence type="ECO:0000256" key="1">
    <source>
        <dbReference type="ARBA" id="ARBA00005791"/>
    </source>
</evidence>
<name>A0A0F9W123_9ZZZZ</name>
<feature type="transmembrane region" description="Helical" evidence="6">
    <location>
        <begin position="31"/>
        <end position="49"/>
    </location>
</feature>
<gene>
    <name evidence="8" type="ORF">LCGC14_0024910</name>
</gene>
<dbReference type="Pfam" id="PF13462">
    <property type="entry name" value="Thioredoxin_4"/>
    <property type="match status" value="1"/>
</dbReference>
<evidence type="ECO:0000256" key="4">
    <source>
        <dbReference type="ARBA" id="ARBA00023157"/>
    </source>
</evidence>
<dbReference type="PANTHER" id="PTHR13887">
    <property type="entry name" value="GLUTATHIONE S-TRANSFERASE KAPPA"/>
    <property type="match status" value="1"/>
</dbReference>
<dbReference type="InterPro" id="IPR012336">
    <property type="entry name" value="Thioredoxin-like_fold"/>
</dbReference>
<comment type="caution">
    <text evidence="8">The sequence shown here is derived from an EMBL/GenBank/DDBJ whole genome shotgun (WGS) entry which is preliminary data.</text>
</comment>
<dbReference type="SUPFAM" id="SSF52833">
    <property type="entry name" value="Thioredoxin-like"/>
    <property type="match status" value="1"/>
</dbReference>
<accession>A0A0F9W123</accession>
<dbReference type="Gene3D" id="3.40.30.10">
    <property type="entry name" value="Glutaredoxin"/>
    <property type="match status" value="1"/>
</dbReference>
<dbReference type="GO" id="GO:0016491">
    <property type="term" value="F:oxidoreductase activity"/>
    <property type="evidence" value="ECO:0007669"/>
    <property type="project" value="UniProtKB-KW"/>
</dbReference>
<evidence type="ECO:0000256" key="6">
    <source>
        <dbReference type="SAM" id="Phobius"/>
    </source>
</evidence>
<sequence length="234" mass="26490">MNKREQQRLIREQKQQQAEQQAKLRKNISRLTMIVVIPLVLISIVYGLMGRGEVYPPDQVSELDHVKGSPDGVTLVVYADFQCPACATEHRVMSQAWPRIAPNAQLVFRHYPLTSTHRFAWTAALYAEAAGRQGKFWEMHDQLFLNQAYWSALSEVEDEFDGYLEQLDLDVAQAHLDMDDETLLQKVRNDQRGGTSAGVRSTPALFVNGRLTPVPQNPIDMISVVNRAREASAE</sequence>
<keyword evidence="6" id="KW-0472">Membrane</keyword>
<dbReference type="CDD" id="cd02972">
    <property type="entry name" value="DsbA_family"/>
    <property type="match status" value="1"/>
</dbReference>
<evidence type="ECO:0000256" key="5">
    <source>
        <dbReference type="ARBA" id="ARBA00023284"/>
    </source>
</evidence>
<evidence type="ECO:0000313" key="8">
    <source>
        <dbReference type="EMBL" id="KKO11006.1"/>
    </source>
</evidence>
<feature type="domain" description="Thioredoxin-like fold" evidence="7">
    <location>
        <begin position="64"/>
        <end position="221"/>
    </location>
</feature>
<evidence type="ECO:0000256" key="2">
    <source>
        <dbReference type="ARBA" id="ARBA00022729"/>
    </source>
</evidence>
<keyword evidence="4" id="KW-1015">Disulfide bond</keyword>
<keyword evidence="3" id="KW-0560">Oxidoreductase</keyword>
<organism evidence="8">
    <name type="scientific">marine sediment metagenome</name>
    <dbReference type="NCBI Taxonomy" id="412755"/>
    <lineage>
        <taxon>unclassified sequences</taxon>
        <taxon>metagenomes</taxon>
        <taxon>ecological metagenomes</taxon>
    </lineage>
</organism>
<reference evidence="8" key="1">
    <citation type="journal article" date="2015" name="Nature">
        <title>Complex archaea that bridge the gap between prokaryotes and eukaryotes.</title>
        <authorList>
            <person name="Spang A."/>
            <person name="Saw J.H."/>
            <person name="Jorgensen S.L."/>
            <person name="Zaremba-Niedzwiedzka K."/>
            <person name="Martijn J."/>
            <person name="Lind A.E."/>
            <person name="van Eijk R."/>
            <person name="Schleper C."/>
            <person name="Guy L."/>
            <person name="Ettema T.J."/>
        </authorList>
    </citation>
    <scope>NUCLEOTIDE SEQUENCE</scope>
</reference>
<keyword evidence="6" id="KW-1133">Transmembrane helix</keyword>
<keyword evidence="2" id="KW-0732">Signal</keyword>
<keyword evidence="5" id="KW-0676">Redox-active center</keyword>
<comment type="similarity">
    <text evidence="1">Belongs to the thioredoxin family. DsbA subfamily.</text>
</comment>
<dbReference type="InterPro" id="IPR036249">
    <property type="entry name" value="Thioredoxin-like_sf"/>
</dbReference>
<dbReference type="PANTHER" id="PTHR13887:SF14">
    <property type="entry name" value="DISULFIDE BOND FORMATION PROTEIN D"/>
    <property type="match status" value="1"/>
</dbReference>
<keyword evidence="6" id="KW-0812">Transmembrane</keyword>
<dbReference type="EMBL" id="LAZR01000004">
    <property type="protein sequence ID" value="KKO11006.1"/>
    <property type="molecule type" value="Genomic_DNA"/>
</dbReference>